<feature type="compositionally biased region" description="Pro residues" evidence="1">
    <location>
        <begin position="234"/>
        <end position="252"/>
    </location>
</feature>
<feature type="compositionally biased region" description="Basic residues" evidence="1">
    <location>
        <begin position="149"/>
        <end position="158"/>
    </location>
</feature>
<sequence>MIDRPERQTWGRPGRPSRARPERPSVRRQERWEPPEEPRGYRGFSVRSATDGRYDGYDYERSGHRYQGDEYERSGHRYQGDDYERGGYRYRDDDYERRGPRRYEEDRDGHPVEIGVSLVHERGPGRRPSPPPYRDPYEDDYARRERSPLRRRSQSRYRGRLEDDYAWGDGYGYARRGRGYGGRSPIRPRSPYLVRPRALPPFPSRAPSLVLPRALSPVPSRVPSLILPRAWPPAPAPPSAPAPPPAPAPPRAPEPRVSGNRVWLTPKPKPAYAPPLPLDRSLIHCENCNRQHDPRLCRGPVSNGRINICARCGSRRHIFEDCWFGDPAVDDVDDFLWHPRQGLAPIATRIDLSDRQAQPGRHVRPVYSRKFAQEQYTLEKTEKMRLGLPYLEKTIDYRSLQPPEFECMNTPVDPSLVGYTRGPPASKNPKPGHAQASVRADANELMPIPRGVAERDANELMPIPTDADMDVDDFMPIPGGSAGGEQFRDSDGTCSTVFGCREHCQTCGFDLERDPNHGQWCPWERRMEADPINKQRPLVVKLTCRRAGEVHPGVVESIAPASLEPVRNQALENAQRDWRARTKWVEEGGNADDWSWSPAHWQLYVECKHCWEVAYESSWESQEPGYGYKAECPIAADLPPNPFKHPGDVRAVLGEQ</sequence>
<keyword evidence="3" id="KW-1185">Reference proteome</keyword>
<protein>
    <submittedName>
        <fullName evidence="2">Uncharacterized protein</fullName>
    </submittedName>
</protein>
<feature type="region of interest" description="Disordered" evidence="1">
    <location>
        <begin position="1"/>
        <end position="160"/>
    </location>
</feature>
<evidence type="ECO:0000313" key="2">
    <source>
        <dbReference type="EMBL" id="RYP02435.1"/>
    </source>
</evidence>
<gene>
    <name evidence="2" type="ORF">DL764_005814</name>
</gene>
<feature type="region of interest" description="Disordered" evidence="1">
    <location>
        <begin position="172"/>
        <end position="193"/>
    </location>
</feature>
<name>A0A4Q4T7H5_9PEZI</name>
<organism evidence="2 3">
    <name type="scientific">Monosporascus ibericus</name>
    <dbReference type="NCBI Taxonomy" id="155417"/>
    <lineage>
        <taxon>Eukaryota</taxon>
        <taxon>Fungi</taxon>
        <taxon>Dikarya</taxon>
        <taxon>Ascomycota</taxon>
        <taxon>Pezizomycotina</taxon>
        <taxon>Sordariomycetes</taxon>
        <taxon>Xylariomycetidae</taxon>
        <taxon>Xylariales</taxon>
        <taxon>Xylariales incertae sedis</taxon>
        <taxon>Monosporascus</taxon>
    </lineage>
</organism>
<accession>A0A4Q4T7H5</accession>
<dbReference type="STRING" id="155417.A0A4Q4T7H5"/>
<evidence type="ECO:0000313" key="3">
    <source>
        <dbReference type="Proteomes" id="UP000293360"/>
    </source>
</evidence>
<feature type="region of interest" description="Disordered" evidence="1">
    <location>
        <begin position="234"/>
        <end position="268"/>
    </location>
</feature>
<dbReference type="Proteomes" id="UP000293360">
    <property type="component" value="Unassembled WGS sequence"/>
</dbReference>
<reference evidence="2 3" key="1">
    <citation type="submission" date="2018-06" db="EMBL/GenBank/DDBJ databases">
        <title>Complete Genomes of Monosporascus.</title>
        <authorList>
            <person name="Robinson A.J."/>
            <person name="Natvig D.O."/>
        </authorList>
    </citation>
    <scope>NUCLEOTIDE SEQUENCE [LARGE SCALE GENOMIC DNA]</scope>
    <source>
        <strain evidence="2 3">CBS 110550</strain>
    </source>
</reference>
<dbReference type="AlphaFoldDB" id="A0A4Q4T7H5"/>
<comment type="caution">
    <text evidence="2">The sequence shown here is derived from an EMBL/GenBank/DDBJ whole genome shotgun (WGS) entry which is preliminary data.</text>
</comment>
<dbReference type="EMBL" id="QJNU01000316">
    <property type="protein sequence ID" value="RYP02435.1"/>
    <property type="molecule type" value="Genomic_DNA"/>
</dbReference>
<evidence type="ECO:0000256" key="1">
    <source>
        <dbReference type="SAM" id="MobiDB-lite"/>
    </source>
</evidence>
<feature type="compositionally biased region" description="Basic and acidic residues" evidence="1">
    <location>
        <begin position="50"/>
        <end position="111"/>
    </location>
</feature>
<feature type="compositionally biased region" description="Basic and acidic residues" evidence="1">
    <location>
        <begin position="19"/>
        <end position="40"/>
    </location>
</feature>
<dbReference type="OrthoDB" id="4770397at2759"/>
<proteinExistence type="predicted"/>